<dbReference type="PANTHER" id="PTHR39639">
    <property type="entry name" value="CHROMOSOME 16, WHOLE GENOME SHOTGUN SEQUENCE"/>
    <property type="match status" value="1"/>
</dbReference>
<name>A0ABW4P1N0_9NOCA</name>
<evidence type="ECO:0000313" key="3">
    <source>
        <dbReference type="Proteomes" id="UP001597286"/>
    </source>
</evidence>
<evidence type="ECO:0000313" key="2">
    <source>
        <dbReference type="EMBL" id="MFD1811784.1"/>
    </source>
</evidence>
<feature type="domain" description="GmrSD restriction endonucleases N-terminal" evidence="1">
    <location>
        <begin position="22"/>
        <end position="162"/>
    </location>
</feature>
<dbReference type="PANTHER" id="PTHR39639:SF1">
    <property type="entry name" value="DUF262 DOMAIN-CONTAINING PROTEIN"/>
    <property type="match status" value="1"/>
</dbReference>
<dbReference type="RefSeq" id="WP_378484327.1">
    <property type="nucleotide sequence ID" value="NZ_JBHUFB010000008.1"/>
</dbReference>
<comment type="caution">
    <text evidence="2">The sequence shown here is derived from an EMBL/GenBank/DDBJ whole genome shotgun (WGS) entry which is preliminary data.</text>
</comment>
<dbReference type="Proteomes" id="UP001597286">
    <property type="component" value="Unassembled WGS sequence"/>
</dbReference>
<proteinExistence type="predicted"/>
<keyword evidence="3" id="KW-1185">Reference proteome</keyword>
<reference evidence="3" key="1">
    <citation type="journal article" date="2019" name="Int. J. Syst. Evol. Microbiol.">
        <title>The Global Catalogue of Microorganisms (GCM) 10K type strain sequencing project: providing services to taxonomists for standard genome sequencing and annotation.</title>
        <authorList>
            <consortium name="The Broad Institute Genomics Platform"/>
            <consortium name="The Broad Institute Genome Sequencing Center for Infectious Disease"/>
            <person name="Wu L."/>
            <person name="Ma J."/>
        </authorList>
    </citation>
    <scope>NUCLEOTIDE SEQUENCE [LARGE SCALE GENOMIC DNA]</scope>
    <source>
        <strain evidence="3">DT72</strain>
    </source>
</reference>
<evidence type="ECO:0000259" key="1">
    <source>
        <dbReference type="Pfam" id="PF03235"/>
    </source>
</evidence>
<accession>A0ABW4P1N0</accession>
<sequence>MAEKIERRQSFQTIAWFRDLYKRDLLDLDPPYQRRSVWNQKYRDFFIETVMLGYPAPAIFVHEEISSDGSALYRVVDGKQRLTTLFDFTDNDFPVAEDSALKSDQNKYFADLDDETKRAFWRYQFSVEYLPTTNAETLTNVFDRINRNVARLTRQELRHARFNGVFATTAERLNDHMFKVLADVPHIATNSKRQMKDVELTAQLLLLIEMGVQSFSQDDLDDAYSDRDSEWDFAPDAESIFRESISVISSIVSSPISSPALKRRLRNQADFYTLFDVVTATYKNGTELDTSTTSLALTEFYDEVVDESKRAKNPDALGYYEAARSASNDRRQRVSRSSILKSVIDRGRAE</sequence>
<protein>
    <submittedName>
        <fullName evidence="2">DUF262 domain-containing protein</fullName>
    </submittedName>
</protein>
<dbReference type="Pfam" id="PF03235">
    <property type="entry name" value="GmrSD_N"/>
    <property type="match status" value="1"/>
</dbReference>
<organism evidence="2 3">
    <name type="scientific">Rhodococcus gannanensis</name>
    <dbReference type="NCBI Taxonomy" id="1960308"/>
    <lineage>
        <taxon>Bacteria</taxon>
        <taxon>Bacillati</taxon>
        <taxon>Actinomycetota</taxon>
        <taxon>Actinomycetes</taxon>
        <taxon>Mycobacteriales</taxon>
        <taxon>Nocardiaceae</taxon>
        <taxon>Rhodococcus</taxon>
    </lineage>
</organism>
<dbReference type="InterPro" id="IPR004919">
    <property type="entry name" value="GmrSD_N"/>
</dbReference>
<dbReference type="EMBL" id="JBHUFB010000008">
    <property type="protein sequence ID" value="MFD1811784.1"/>
    <property type="molecule type" value="Genomic_DNA"/>
</dbReference>
<gene>
    <name evidence="2" type="ORF">ACFSJG_06120</name>
</gene>